<feature type="transmembrane region" description="Helical" evidence="7">
    <location>
        <begin position="369"/>
        <end position="390"/>
    </location>
</feature>
<dbReference type="GO" id="GO:0044874">
    <property type="term" value="P:lipoprotein localization to outer membrane"/>
    <property type="evidence" value="ECO:0007669"/>
    <property type="project" value="TreeGrafter"/>
</dbReference>
<feature type="transmembrane region" description="Helical" evidence="7">
    <location>
        <begin position="21"/>
        <end position="46"/>
    </location>
</feature>
<dbReference type="PANTHER" id="PTHR30489">
    <property type="entry name" value="LIPOPROTEIN-RELEASING SYSTEM TRANSMEMBRANE PROTEIN LOLE"/>
    <property type="match status" value="1"/>
</dbReference>
<dbReference type="PANTHER" id="PTHR30489:SF0">
    <property type="entry name" value="LIPOPROTEIN-RELEASING SYSTEM TRANSMEMBRANE PROTEIN LOLE"/>
    <property type="match status" value="1"/>
</dbReference>
<evidence type="ECO:0000259" key="8">
    <source>
        <dbReference type="Pfam" id="PF02687"/>
    </source>
</evidence>
<reference evidence="10 11" key="1">
    <citation type="submission" date="2019-11" db="EMBL/GenBank/DDBJ databases">
        <title>Genome of Strain BIT-d1.</title>
        <authorList>
            <person name="Yang Y."/>
        </authorList>
    </citation>
    <scope>NUCLEOTIDE SEQUENCE [LARGE SCALE GENOMIC DNA]</scope>
    <source>
        <strain evidence="10 11">BIT-d1</strain>
    </source>
</reference>
<evidence type="ECO:0000256" key="7">
    <source>
        <dbReference type="SAM" id="Phobius"/>
    </source>
</evidence>
<feature type="domain" description="MacB-like periplasmic core" evidence="9">
    <location>
        <begin position="25"/>
        <end position="157"/>
    </location>
</feature>
<comment type="similarity">
    <text evidence="2">Belongs to the ABC-4 integral membrane protein family. LolC/E subfamily.</text>
</comment>
<protein>
    <submittedName>
        <fullName evidence="10">FtsX-like permease family protein</fullName>
    </submittedName>
</protein>
<feature type="transmembrane region" description="Helical" evidence="7">
    <location>
        <begin position="322"/>
        <end position="349"/>
    </location>
</feature>
<accession>A0A6I3LGA3</accession>
<organism evidence="10 11">
    <name type="scientific">Myroides albus</name>
    <dbReference type="NCBI Taxonomy" id="2562892"/>
    <lineage>
        <taxon>Bacteria</taxon>
        <taxon>Pseudomonadati</taxon>
        <taxon>Bacteroidota</taxon>
        <taxon>Flavobacteriia</taxon>
        <taxon>Flavobacteriales</taxon>
        <taxon>Flavobacteriaceae</taxon>
        <taxon>Myroides</taxon>
    </lineage>
</organism>
<evidence type="ECO:0000313" key="10">
    <source>
        <dbReference type="EMBL" id="MTG96917.1"/>
    </source>
</evidence>
<evidence type="ECO:0000256" key="3">
    <source>
        <dbReference type="ARBA" id="ARBA00022475"/>
    </source>
</evidence>
<dbReference type="InterPro" id="IPR051447">
    <property type="entry name" value="Lipoprotein-release_system"/>
</dbReference>
<keyword evidence="11" id="KW-1185">Reference proteome</keyword>
<feature type="transmembrane region" description="Helical" evidence="7">
    <location>
        <begin position="274"/>
        <end position="301"/>
    </location>
</feature>
<keyword evidence="6 7" id="KW-0472">Membrane</keyword>
<evidence type="ECO:0000256" key="4">
    <source>
        <dbReference type="ARBA" id="ARBA00022692"/>
    </source>
</evidence>
<dbReference type="GO" id="GO:0098797">
    <property type="term" value="C:plasma membrane protein complex"/>
    <property type="evidence" value="ECO:0007669"/>
    <property type="project" value="TreeGrafter"/>
</dbReference>
<dbReference type="Proteomes" id="UP000438760">
    <property type="component" value="Unassembled WGS sequence"/>
</dbReference>
<feature type="domain" description="ABC3 transporter permease C-terminal" evidence="8">
    <location>
        <begin position="278"/>
        <end position="396"/>
    </location>
</feature>
<keyword evidence="4 7" id="KW-0812">Transmembrane</keyword>
<proteinExistence type="inferred from homology"/>
<dbReference type="EMBL" id="WMJX01000002">
    <property type="protein sequence ID" value="MTG96917.1"/>
    <property type="molecule type" value="Genomic_DNA"/>
</dbReference>
<evidence type="ECO:0000256" key="1">
    <source>
        <dbReference type="ARBA" id="ARBA00004651"/>
    </source>
</evidence>
<comment type="subcellular location">
    <subcellularLocation>
        <location evidence="1">Cell membrane</location>
        <topology evidence="1">Multi-pass membrane protein</topology>
    </subcellularLocation>
</comment>
<dbReference type="AlphaFoldDB" id="A0A6I3LGA3"/>
<dbReference type="Pfam" id="PF02687">
    <property type="entry name" value="FtsX"/>
    <property type="match status" value="1"/>
</dbReference>
<name>A0A6I3LGA3_9FLAO</name>
<dbReference type="Pfam" id="PF12704">
    <property type="entry name" value="MacB_PCD"/>
    <property type="match status" value="1"/>
</dbReference>
<dbReference type="InterPro" id="IPR003838">
    <property type="entry name" value="ABC3_permease_C"/>
</dbReference>
<evidence type="ECO:0000259" key="9">
    <source>
        <dbReference type="Pfam" id="PF12704"/>
    </source>
</evidence>
<evidence type="ECO:0000313" key="11">
    <source>
        <dbReference type="Proteomes" id="UP000438760"/>
    </source>
</evidence>
<dbReference type="InterPro" id="IPR025857">
    <property type="entry name" value="MacB_PCD"/>
</dbReference>
<evidence type="ECO:0000256" key="2">
    <source>
        <dbReference type="ARBA" id="ARBA00005236"/>
    </source>
</evidence>
<keyword evidence="5 7" id="KW-1133">Transmembrane helix</keyword>
<comment type="caution">
    <text evidence="10">The sequence shown here is derived from an EMBL/GenBank/DDBJ whole genome shotgun (WGS) entry which is preliminary data.</text>
</comment>
<evidence type="ECO:0000256" key="5">
    <source>
        <dbReference type="ARBA" id="ARBA00022989"/>
    </source>
</evidence>
<dbReference type="RefSeq" id="WP_155090966.1">
    <property type="nucleotide sequence ID" value="NZ_CP102754.1"/>
</dbReference>
<evidence type="ECO:0000256" key="6">
    <source>
        <dbReference type="ARBA" id="ARBA00023136"/>
    </source>
</evidence>
<keyword evidence="3" id="KW-1003">Cell membrane</keyword>
<gene>
    <name evidence="10" type="ORF">GJV76_01940</name>
</gene>
<sequence length="403" mass="45057">MNFSYYIAKRYAFSKSKNKAINVITAIASAGIIVSAIAMFVVLSVFSGLRTFSLSFVNDLDPDLKVFSTKGKSFLAEDAQIQTLWESGLFQGVSRVIEDRLLFTFKEKQVVAYVKGVDSDYSYVSDYDEKVEYGNWFEYDTNECVVGLGIARMLTLGLFDNEHPFEAVAIKPGEGVIESPEEGFVKKGFYPVGVYYVANEELDDKYIFAEIDEVRKVLSIPHGEITNIELKLAAGVSEKQGLALVNQVFGDSVVVKNKIQLNDGLYRMLNTENFVVYLIFVLVVIMALFTLIGALIMIILEKQPNIRTLFNLGVEQRNLKSIFLYQGLIITIIGSIVGILFGALLVLLQEQFSLILIREGLAYPVEFDLMNVLIVFVSIAVLGYVASYIASARVNRDYLNIPK</sequence>
<dbReference type="OrthoDB" id="1522724at2"/>